<dbReference type="PATRIC" id="fig|398512.5.peg.4288"/>
<feature type="domain" description="Spore germination protein N-terminal" evidence="9">
    <location>
        <begin position="26"/>
        <end position="201"/>
    </location>
</feature>
<evidence type="ECO:0000256" key="7">
    <source>
        <dbReference type="ARBA" id="ARBA00023288"/>
    </source>
</evidence>
<dbReference type="GO" id="GO:0016020">
    <property type="term" value="C:membrane"/>
    <property type="evidence" value="ECO:0007669"/>
    <property type="project" value="UniProtKB-SubCell"/>
</dbReference>
<dbReference type="InterPro" id="IPR008844">
    <property type="entry name" value="Spore_GerAC-like"/>
</dbReference>
<evidence type="ECO:0000313" key="11">
    <source>
        <dbReference type="Proteomes" id="UP000036923"/>
    </source>
</evidence>
<keyword evidence="6" id="KW-0564">Palmitate</keyword>
<dbReference type="Proteomes" id="UP000036923">
    <property type="component" value="Unassembled WGS sequence"/>
</dbReference>
<gene>
    <name evidence="10" type="ORF">Bccel_4101</name>
</gene>
<dbReference type="Pfam" id="PF05504">
    <property type="entry name" value="Spore_GerAC"/>
    <property type="match status" value="1"/>
</dbReference>
<comment type="similarity">
    <text evidence="2">Belongs to the GerABKC lipoprotein family.</text>
</comment>
<feature type="domain" description="Spore germination GerAC-like C-terminal" evidence="8">
    <location>
        <begin position="252"/>
        <end position="412"/>
    </location>
</feature>
<dbReference type="NCBIfam" id="TIGR02887">
    <property type="entry name" value="spore_ger_x_C"/>
    <property type="match status" value="1"/>
</dbReference>
<reference evidence="11" key="1">
    <citation type="submission" date="2015-07" db="EMBL/GenBank/DDBJ databases">
        <title>Near-Complete Genome Sequence of the Cellulolytic Bacterium Bacteroides (Pseudobacteroides) cellulosolvens ATCC 35603.</title>
        <authorList>
            <person name="Dassa B."/>
            <person name="Utturkar S.M."/>
            <person name="Klingeman D.M."/>
            <person name="Hurt R.A."/>
            <person name="Keller M."/>
            <person name="Xu J."/>
            <person name="Reddy Y.H.K."/>
            <person name="Borovok I."/>
            <person name="Grinberg I.R."/>
            <person name="Lamed R."/>
            <person name="Zhivin O."/>
            <person name="Bayer E.A."/>
            <person name="Brown S.D."/>
        </authorList>
    </citation>
    <scope>NUCLEOTIDE SEQUENCE [LARGE SCALE GENOMIC DNA]</scope>
    <source>
        <strain evidence="11">DSM 2933</strain>
    </source>
</reference>
<dbReference type="Pfam" id="PF25198">
    <property type="entry name" value="Spore_GerAC_N"/>
    <property type="match status" value="1"/>
</dbReference>
<evidence type="ECO:0000313" key="10">
    <source>
        <dbReference type="EMBL" id="KNY28827.1"/>
    </source>
</evidence>
<dbReference type="PANTHER" id="PTHR35789">
    <property type="entry name" value="SPORE GERMINATION PROTEIN B3"/>
    <property type="match status" value="1"/>
</dbReference>
<evidence type="ECO:0000256" key="4">
    <source>
        <dbReference type="ARBA" id="ARBA00022729"/>
    </source>
</evidence>
<evidence type="ECO:0000256" key="6">
    <source>
        <dbReference type="ARBA" id="ARBA00023139"/>
    </source>
</evidence>
<comment type="subcellular location">
    <subcellularLocation>
        <location evidence="1">Membrane</location>
        <topology evidence="1">Lipid-anchor</topology>
    </subcellularLocation>
</comment>
<dbReference type="STRING" id="398512.Bccel_4101"/>
<evidence type="ECO:0000256" key="2">
    <source>
        <dbReference type="ARBA" id="ARBA00007886"/>
    </source>
</evidence>
<accession>A0A0L6JTT2</accession>
<evidence type="ECO:0000256" key="1">
    <source>
        <dbReference type="ARBA" id="ARBA00004635"/>
    </source>
</evidence>
<dbReference type="PANTHER" id="PTHR35789:SF1">
    <property type="entry name" value="SPORE GERMINATION PROTEIN B3"/>
    <property type="match status" value="1"/>
</dbReference>
<dbReference type="RefSeq" id="WP_036936150.1">
    <property type="nucleotide sequence ID" value="NZ_JQKC01000002.1"/>
</dbReference>
<keyword evidence="5" id="KW-0472">Membrane</keyword>
<keyword evidence="3" id="KW-0309">Germination</keyword>
<sequence precursor="true">MRRIIILFISIIVFITTAAALTSCYDAREISDLSYVTAVGVDRGVSDKWRLTMQLRSMSGEGNGSESGGGGGAGKSKYTTMTIEAPAFISAVELANTSLPRKVTFIHTRLLVFSEDFAKSGLLGEFIAPIVRFREFRRSMNIVVSKEPAEEFINNLKPTIGNTVVRDIEELLKQTEETGYLPSVTLYELYNGLKSAYRQPIAIAGAVNKGENFSEKGELWGNKFNISGDYYAGDVVKKGGNNIELLGCIVSDGDKMVGKLTGYETRMMMIVRGIFQKGTLVLRDPKKPELVFGALLKEVSHPKIKVGFEGEKPLIDLKINMHGDITAIQSRVNYESPEMLPILEKEVEKSLEEGIRRTIDKCKALDSDVFFFGTYAVRHFGTIEEWEKYNWNKHFKDAQVNVDVKFKIRRTGTQIMSAPIISKEGTE</sequence>
<dbReference type="PROSITE" id="PS51257">
    <property type="entry name" value="PROKAR_LIPOPROTEIN"/>
    <property type="match status" value="1"/>
</dbReference>
<organism evidence="10 11">
    <name type="scientific">Pseudobacteroides cellulosolvens ATCC 35603 = DSM 2933</name>
    <dbReference type="NCBI Taxonomy" id="398512"/>
    <lineage>
        <taxon>Bacteria</taxon>
        <taxon>Bacillati</taxon>
        <taxon>Bacillota</taxon>
        <taxon>Clostridia</taxon>
        <taxon>Eubacteriales</taxon>
        <taxon>Oscillospiraceae</taxon>
        <taxon>Pseudobacteroides</taxon>
    </lineage>
</organism>
<name>A0A0L6JTT2_9FIRM</name>
<evidence type="ECO:0000259" key="8">
    <source>
        <dbReference type="Pfam" id="PF05504"/>
    </source>
</evidence>
<evidence type="ECO:0000256" key="5">
    <source>
        <dbReference type="ARBA" id="ARBA00023136"/>
    </source>
</evidence>
<proteinExistence type="inferred from homology"/>
<keyword evidence="4" id="KW-0732">Signal</keyword>
<dbReference type="InterPro" id="IPR038501">
    <property type="entry name" value="Spore_GerAC_C_sf"/>
</dbReference>
<evidence type="ECO:0000259" key="9">
    <source>
        <dbReference type="Pfam" id="PF25198"/>
    </source>
</evidence>
<dbReference type="AlphaFoldDB" id="A0A0L6JTT2"/>
<dbReference type="eggNOG" id="ENOG502Z849">
    <property type="taxonomic scope" value="Bacteria"/>
</dbReference>
<evidence type="ECO:0000256" key="3">
    <source>
        <dbReference type="ARBA" id="ARBA00022544"/>
    </source>
</evidence>
<keyword evidence="7" id="KW-0449">Lipoprotein</keyword>
<dbReference type="InterPro" id="IPR057336">
    <property type="entry name" value="GerAC_N"/>
</dbReference>
<dbReference type="GO" id="GO:0009847">
    <property type="term" value="P:spore germination"/>
    <property type="evidence" value="ECO:0007669"/>
    <property type="project" value="InterPro"/>
</dbReference>
<protein>
    <submittedName>
        <fullName evidence="10">Germination protein, Ger(X)C family</fullName>
    </submittedName>
</protein>
<dbReference type="InterPro" id="IPR046953">
    <property type="entry name" value="Spore_GerAC-like_C"/>
</dbReference>
<dbReference type="OrthoDB" id="9816067at2"/>
<dbReference type="Gene3D" id="3.30.300.210">
    <property type="entry name" value="Nutrient germinant receptor protein C, domain 3"/>
    <property type="match status" value="1"/>
</dbReference>
<keyword evidence="11" id="KW-1185">Reference proteome</keyword>
<dbReference type="EMBL" id="LGTC01000001">
    <property type="protein sequence ID" value="KNY28827.1"/>
    <property type="molecule type" value="Genomic_DNA"/>
</dbReference>
<comment type="caution">
    <text evidence="10">The sequence shown here is derived from an EMBL/GenBank/DDBJ whole genome shotgun (WGS) entry which is preliminary data.</text>
</comment>